<dbReference type="Proteomes" id="UP000528457">
    <property type="component" value="Unassembled WGS sequence"/>
</dbReference>
<proteinExistence type="inferred from homology"/>
<comment type="function">
    <text evidence="7 8">One of the proteins that surrounds the polypeptide exit tunnel on the outside of the subunit.</text>
</comment>
<dbReference type="InParanoid" id="A0A7X0JWX4"/>
<dbReference type="Pfam" id="PF00467">
    <property type="entry name" value="KOW"/>
    <property type="match status" value="1"/>
</dbReference>
<keyword evidence="2 8" id="KW-0699">rRNA-binding</keyword>
<accession>A0A7X0JWX4</accession>
<comment type="function">
    <text evidence="8">One of two assembly initiator proteins, it binds directly to the 5'-end of the 23S rRNA, where it nucleates assembly of the 50S subunit.</text>
</comment>
<protein>
    <recommendedName>
        <fullName evidence="6 8">Large ribosomal subunit protein uL24</fullName>
    </recommendedName>
</protein>
<evidence type="ECO:0000256" key="9">
    <source>
        <dbReference type="RuleBase" id="RU003477"/>
    </source>
</evidence>
<dbReference type="GO" id="GO:0019843">
    <property type="term" value="F:rRNA binding"/>
    <property type="evidence" value="ECO:0007669"/>
    <property type="project" value="UniProtKB-UniRule"/>
</dbReference>
<dbReference type="CDD" id="cd06089">
    <property type="entry name" value="KOW_RPL26"/>
    <property type="match status" value="1"/>
</dbReference>
<dbReference type="SMART" id="SM00739">
    <property type="entry name" value="KOW"/>
    <property type="match status" value="1"/>
</dbReference>
<dbReference type="HAMAP" id="MF_01326_B">
    <property type="entry name" value="Ribosomal_uL24_B"/>
    <property type="match status" value="1"/>
</dbReference>
<feature type="domain" description="KOW" evidence="10">
    <location>
        <begin position="3"/>
        <end position="30"/>
    </location>
</feature>
<evidence type="ECO:0000256" key="6">
    <source>
        <dbReference type="ARBA" id="ARBA00035206"/>
    </source>
</evidence>
<dbReference type="GO" id="GO:0003735">
    <property type="term" value="F:structural constituent of ribosome"/>
    <property type="evidence" value="ECO:0007669"/>
    <property type="project" value="InterPro"/>
</dbReference>
<evidence type="ECO:0000256" key="1">
    <source>
        <dbReference type="ARBA" id="ARBA00010618"/>
    </source>
</evidence>
<comment type="subunit">
    <text evidence="8">Part of the 50S ribosomal subunit.</text>
</comment>
<dbReference type="InterPro" id="IPR008991">
    <property type="entry name" value="Translation_prot_SH3-like_sf"/>
</dbReference>
<sequence>MRKIKREDEVIVIAGRDKGKRGKVVKVLQDDRLIVSGVQIVKKHQKPNPQLGVAGGIVEKEAPIQASNVAIFNPATQKADRVGFKILEDGKKIRIFKSNGEAVDA</sequence>
<keyword evidence="5 8" id="KW-0687">Ribonucleoprotein</keyword>
<dbReference type="InterPro" id="IPR057264">
    <property type="entry name" value="Ribosomal_uL24_C"/>
</dbReference>
<evidence type="ECO:0000313" key="11">
    <source>
        <dbReference type="EMBL" id="MBB6523760.1"/>
    </source>
</evidence>
<dbReference type="InterPro" id="IPR005824">
    <property type="entry name" value="KOW"/>
</dbReference>
<keyword evidence="4 8" id="KW-0689">Ribosomal protein</keyword>
<comment type="similarity">
    <text evidence="1 8 9">Belongs to the universal ribosomal protein uL24 family.</text>
</comment>
<dbReference type="PROSITE" id="PS01108">
    <property type="entry name" value="RIBOSOMAL_L24"/>
    <property type="match status" value="1"/>
</dbReference>
<dbReference type="FunCoup" id="A0A7X0JWX4">
    <property type="interactions" value="676"/>
</dbReference>
<dbReference type="NCBIfam" id="TIGR01079">
    <property type="entry name" value="rplX_bact"/>
    <property type="match status" value="1"/>
</dbReference>
<dbReference type="PANTHER" id="PTHR12903">
    <property type="entry name" value="MITOCHONDRIAL RIBOSOMAL PROTEIN L24"/>
    <property type="match status" value="1"/>
</dbReference>
<dbReference type="RefSeq" id="WP_166843499.1">
    <property type="nucleotide sequence ID" value="NZ_JAAONY010000005.1"/>
</dbReference>
<dbReference type="GO" id="GO:0006412">
    <property type="term" value="P:translation"/>
    <property type="evidence" value="ECO:0007669"/>
    <property type="project" value="UniProtKB-UniRule"/>
</dbReference>
<evidence type="ECO:0000259" key="10">
    <source>
        <dbReference type="SMART" id="SM00739"/>
    </source>
</evidence>
<dbReference type="Gene3D" id="2.30.30.30">
    <property type="match status" value="1"/>
</dbReference>
<dbReference type="GO" id="GO:1990904">
    <property type="term" value="C:ribonucleoprotein complex"/>
    <property type="evidence" value="ECO:0007669"/>
    <property type="project" value="UniProtKB-KW"/>
</dbReference>
<evidence type="ECO:0000256" key="7">
    <source>
        <dbReference type="ARBA" id="ARBA00058688"/>
    </source>
</evidence>
<dbReference type="FunFam" id="2.30.30.30:FF:000004">
    <property type="entry name" value="50S ribosomal protein L24"/>
    <property type="match status" value="1"/>
</dbReference>
<gene>
    <name evidence="8" type="primary">rplX</name>
    <name evidence="11" type="ORF">HNR48_004075</name>
</gene>
<dbReference type="InterPro" id="IPR003256">
    <property type="entry name" value="Ribosomal_uL24"/>
</dbReference>
<dbReference type="InterPro" id="IPR005825">
    <property type="entry name" value="Ribosomal_uL24_CS"/>
</dbReference>
<dbReference type="InterPro" id="IPR014722">
    <property type="entry name" value="Rib_uL2_dom2"/>
</dbReference>
<name>A0A7X0JWX4_9GAMM</name>
<dbReference type="InterPro" id="IPR041988">
    <property type="entry name" value="Ribosomal_uL24_KOW"/>
</dbReference>
<evidence type="ECO:0000256" key="5">
    <source>
        <dbReference type="ARBA" id="ARBA00023274"/>
    </source>
</evidence>
<evidence type="ECO:0000256" key="8">
    <source>
        <dbReference type="HAMAP-Rule" id="MF_01326"/>
    </source>
</evidence>
<comment type="caution">
    <text evidence="11">The sequence shown here is derived from an EMBL/GenBank/DDBJ whole genome shotgun (WGS) entry which is preliminary data.</text>
</comment>
<evidence type="ECO:0000313" key="12">
    <source>
        <dbReference type="Proteomes" id="UP000528457"/>
    </source>
</evidence>
<dbReference type="Pfam" id="PF17136">
    <property type="entry name" value="ribosomal_L24"/>
    <property type="match status" value="1"/>
</dbReference>
<evidence type="ECO:0000256" key="3">
    <source>
        <dbReference type="ARBA" id="ARBA00022884"/>
    </source>
</evidence>
<dbReference type="GO" id="GO:0005840">
    <property type="term" value="C:ribosome"/>
    <property type="evidence" value="ECO:0007669"/>
    <property type="project" value="UniProtKB-KW"/>
</dbReference>
<keyword evidence="12" id="KW-1185">Reference proteome</keyword>
<dbReference type="AlphaFoldDB" id="A0A7X0JWX4"/>
<keyword evidence="3 8" id="KW-0694">RNA-binding</keyword>
<organism evidence="11 12">
    <name type="scientific">Pseudoteredinibacter isoporae</name>
    <dbReference type="NCBI Taxonomy" id="570281"/>
    <lineage>
        <taxon>Bacteria</taxon>
        <taxon>Pseudomonadati</taxon>
        <taxon>Pseudomonadota</taxon>
        <taxon>Gammaproteobacteria</taxon>
        <taxon>Cellvibrionales</taxon>
        <taxon>Cellvibrionaceae</taxon>
        <taxon>Pseudoteredinibacter</taxon>
    </lineage>
</organism>
<dbReference type="SUPFAM" id="SSF50104">
    <property type="entry name" value="Translation proteins SH3-like domain"/>
    <property type="match status" value="1"/>
</dbReference>
<reference evidence="11 12" key="1">
    <citation type="submission" date="2020-08" db="EMBL/GenBank/DDBJ databases">
        <title>Genomic Encyclopedia of Type Strains, Phase IV (KMG-IV): sequencing the most valuable type-strain genomes for metagenomic binning, comparative biology and taxonomic classification.</title>
        <authorList>
            <person name="Goeker M."/>
        </authorList>
    </citation>
    <scope>NUCLEOTIDE SEQUENCE [LARGE SCALE GENOMIC DNA]</scope>
    <source>
        <strain evidence="11 12">DSM 22368</strain>
    </source>
</reference>
<dbReference type="EMBL" id="JACHHT010000005">
    <property type="protein sequence ID" value="MBB6523760.1"/>
    <property type="molecule type" value="Genomic_DNA"/>
</dbReference>
<evidence type="ECO:0000256" key="2">
    <source>
        <dbReference type="ARBA" id="ARBA00022730"/>
    </source>
</evidence>
<evidence type="ECO:0000256" key="4">
    <source>
        <dbReference type="ARBA" id="ARBA00022980"/>
    </source>
</evidence>